<reference evidence="12" key="1">
    <citation type="journal article" date="2022" name="Plant J.">
        <title>Strategies of tolerance reflected in two North American maple genomes.</title>
        <authorList>
            <person name="McEvoy S.L."/>
            <person name="Sezen U.U."/>
            <person name="Trouern-Trend A."/>
            <person name="McMahon S.M."/>
            <person name="Schaberg P.G."/>
            <person name="Yang J."/>
            <person name="Wegrzyn J.L."/>
            <person name="Swenson N.G."/>
        </authorList>
    </citation>
    <scope>NUCLEOTIDE SEQUENCE</scope>
    <source>
        <strain evidence="12">NS2018</strain>
    </source>
</reference>
<comment type="similarity">
    <text evidence="8">Belongs to the WUS homeobox family.</text>
</comment>
<evidence type="ECO:0000313" key="13">
    <source>
        <dbReference type="Proteomes" id="UP001168877"/>
    </source>
</evidence>
<name>A0AA39VSP5_ACESA</name>
<keyword evidence="13" id="KW-1185">Reference proteome</keyword>
<evidence type="ECO:0000313" key="12">
    <source>
        <dbReference type="EMBL" id="KAK0589018.1"/>
    </source>
</evidence>
<dbReference type="PROSITE" id="PS50071">
    <property type="entry name" value="HOMEOBOX_2"/>
    <property type="match status" value="1"/>
</dbReference>
<dbReference type="InterPro" id="IPR009057">
    <property type="entry name" value="Homeodomain-like_sf"/>
</dbReference>
<keyword evidence="7 9" id="KW-0539">Nucleus</keyword>
<evidence type="ECO:0000256" key="3">
    <source>
        <dbReference type="ARBA" id="ARBA00023015"/>
    </source>
</evidence>
<evidence type="ECO:0000256" key="2">
    <source>
        <dbReference type="ARBA" id="ARBA00022473"/>
    </source>
</evidence>
<evidence type="ECO:0000256" key="6">
    <source>
        <dbReference type="ARBA" id="ARBA00023163"/>
    </source>
</evidence>
<dbReference type="GO" id="GO:0003677">
    <property type="term" value="F:DNA binding"/>
    <property type="evidence" value="ECO:0007669"/>
    <property type="project" value="UniProtKB-UniRule"/>
</dbReference>
<dbReference type="Proteomes" id="UP001168877">
    <property type="component" value="Unassembled WGS sequence"/>
</dbReference>
<proteinExistence type="inferred from homology"/>
<keyword evidence="2" id="KW-0217">Developmental protein</keyword>
<feature type="domain" description="Homeobox" evidence="11">
    <location>
        <begin position="1"/>
        <end position="52"/>
    </location>
</feature>
<reference evidence="12" key="2">
    <citation type="submission" date="2023-06" db="EMBL/GenBank/DDBJ databases">
        <authorList>
            <person name="Swenson N.G."/>
            <person name="Wegrzyn J.L."/>
            <person name="Mcevoy S.L."/>
        </authorList>
    </citation>
    <scope>NUCLEOTIDE SEQUENCE</scope>
    <source>
        <strain evidence="12">NS2018</strain>
        <tissue evidence="12">Leaf</tissue>
    </source>
</reference>
<dbReference type="GO" id="GO:0099402">
    <property type="term" value="P:plant organ development"/>
    <property type="evidence" value="ECO:0007669"/>
    <property type="project" value="InterPro"/>
</dbReference>
<comment type="subcellular location">
    <subcellularLocation>
        <location evidence="1 9 10">Nucleus</location>
    </subcellularLocation>
</comment>
<dbReference type="Gene3D" id="1.10.10.60">
    <property type="entry name" value="Homeodomain-like"/>
    <property type="match status" value="1"/>
</dbReference>
<dbReference type="SUPFAM" id="SSF46689">
    <property type="entry name" value="Homeodomain-like"/>
    <property type="match status" value="1"/>
</dbReference>
<feature type="DNA-binding region" description="Homeobox" evidence="9">
    <location>
        <begin position="3"/>
        <end position="53"/>
    </location>
</feature>
<keyword evidence="6" id="KW-0804">Transcription</keyword>
<gene>
    <name evidence="12" type="ORF">LWI29_008572</name>
</gene>
<dbReference type="Pfam" id="PF00046">
    <property type="entry name" value="Homeodomain"/>
    <property type="match status" value="1"/>
</dbReference>
<dbReference type="PANTHER" id="PTHR45940:SF2">
    <property type="entry name" value="WUSCHEL-RELATED HOMEOBOX 1"/>
    <property type="match status" value="1"/>
</dbReference>
<organism evidence="12 13">
    <name type="scientific">Acer saccharum</name>
    <name type="common">Sugar maple</name>
    <dbReference type="NCBI Taxonomy" id="4024"/>
    <lineage>
        <taxon>Eukaryota</taxon>
        <taxon>Viridiplantae</taxon>
        <taxon>Streptophyta</taxon>
        <taxon>Embryophyta</taxon>
        <taxon>Tracheophyta</taxon>
        <taxon>Spermatophyta</taxon>
        <taxon>Magnoliopsida</taxon>
        <taxon>eudicotyledons</taxon>
        <taxon>Gunneridae</taxon>
        <taxon>Pentapetalae</taxon>
        <taxon>rosids</taxon>
        <taxon>malvids</taxon>
        <taxon>Sapindales</taxon>
        <taxon>Sapindaceae</taxon>
        <taxon>Hippocastanoideae</taxon>
        <taxon>Acereae</taxon>
        <taxon>Acer</taxon>
    </lineage>
</organism>
<accession>A0AA39VSP5</accession>
<comment type="caution">
    <text evidence="12">The sequence shown here is derived from an EMBL/GenBank/DDBJ whole genome shotgun (WGS) entry which is preliminary data.</text>
</comment>
<evidence type="ECO:0000259" key="11">
    <source>
        <dbReference type="PROSITE" id="PS50071"/>
    </source>
</evidence>
<dbReference type="GO" id="GO:0003700">
    <property type="term" value="F:DNA-binding transcription factor activity"/>
    <property type="evidence" value="ECO:0007669"/>
    <property type="project" value="InterPro"/>
</dbReference>
<protein>
    <recommendedName>
        <fullName evidence="11">Homeobox domain-containing protein</fullName>
    </recommendedName>
</protein>
<keyword evidence="4 9" id="KW-0238">DNA-binding</keyword>
<evidence type="ECO:0000256" key="8">
    <source>
        <dbReference type="ARBA" id="ARBA00024040"/>
    </source>
</evidence>
<keyword evidence="5 9" id="KW-0371">Homeobox</keyword>
<evidence type="ECO:0000256" key="9">
    <source>
        <dbReference type="PROSITE-ProRule" id="PRU00108"/>
    </source>
</evidence>
<dbReference type="GO" id="GO:0005634">
    <property type="term" value="C:nucleus"/>
    <property type="evidence" value="ECO:0007669"/>
    <property type="project" value="UniProtKB-SubCell"/>
</dbReference>
<evidence type="ECO:0000256" key="1">
    <source>
        <dbReference type="ARBA" id="ARBA00004123"/>
    </source>
</evidence>
<dbReference type="EMBL" id="JAUESC010000381">
    <property type="protein sequence ID" value="KAK0589018.1"/>
    <property type="molecule type" value="Genomic_DNA"/>
</dbReference>
<sequence>MILKDLYYNNGVRSPTAEQIQKISARLRHYGKIEGKNVFYWFQNHKARERQKMRLTTTNPTTINHDLPMQQQHQKKNLLQLIVDGNLKIILSSLISTQVAILTVIREKPNEMKMWTKQIRKQKWSAIERHRGAREAINEAREERTQNVVLYNCPSFSEAFSAFFAQLFHSRLHLPCLLLPFSSVAPFKVEDLYIEGLERVYLCDFLDWL</sequence>
<dbReference type="InterPro" id="IPR001356">
    <property type="entry name" value="HD"/>
</dbReference>
<evidence type="ECO:0000256" key="4">
    <source>
        <dbReference type="ARBA" id="ARBA00023125"/>
    </source>
</evidence>
<evidence type="ECO:0000256" key="7">
    <source>
        <dbReference type="ARBA" id="ARBA00023242"/>
    </source>
</evidence>
<evidence type="ECO:0000256" key="5">
    <source>
        <dbReference type="ARBA" id="ARBA00023155"/>
    </source>
</evidence>
<keyword evidence="3" id="KW-0805">Transcription regulation</keyword>
<evidence type="ECO:0000256" key="10">
    <source>
        <dbReference type="RuleBase" id="RU000682"/>
    </source>
</evidence>
<dbReference type="PANTHER" id="PTHR45940">
    <property type="entry name" value="WUSCHEL-RELATED HOMEOBOX 1-RELATED"/>
    <property type="match status" value="1"/>
</dbReference>
<dbReference type="AlphaFoldDB" id="A0AA39VSP5"/>
<dbReference type="InterPro" id="IPR044555">
    <property type="entry name" value="WUSCHEL-like"/>
</dbReference>